<dbReference type="EMBL" id="CM042016">
    <property type="protein sequence ID" value="KAI3699325.1"/>
    <property type="molecule type" value="Genomic_DNA"/>
</dbReference>
<comment type="caution">
    <text evidence="1">The sequence shown here is derived from an EMBL/GenBank/DDBJ whole genome shotgun (WGS) entry which is preliminary data.</text>
</comment>
<organism evidence="1 2">
    <name type="scientific">Cichorium intybus</name>
    <name type="common">Chicory</name>
    <dbReference type="NCBI Taxonomy" id="13427"/>
    <lineage>
        <taxon>Eukaryota</taxon>
        <taxon>Viridiplantae</taxon>
        <taxon>Streptophyta</taxon>
        <taxon>Embryophyta</taxon>
        <taxon>Tracheophyta</taxon>
        <taxon>Spermatophyta</taxon>
        <taxon>Magnoliopsida</taxon>
        <taxon>eudicotyledons</taxon>
        <taxon>Gunneridae</taxon>
        <taxon>Pentapetalae</taxon>
        <taxon>asterids</taxon>
        <taxon>campanulids</taxon>
        <taxon>Asterales</taxon>
        <taxon>Asteraceae</taxon>
        <taxon>Cichorioideae</taxon>
        <taxon>Cichorieae</taxon>
        <taxon>Cichoriinae</taxon>
        <taxon>Cichorium</taxon>
    </lineage>
</organism>
<name>A0ACB8ZT78_CICIN</name>
<accession>A0ACB8ZT78</accession>
<keyword evidence="2" id="KW-1185">Reference proteome</keyword>
<dbReference type="Proteomes" id="UP001055811">
    <property type="component" value="Linkage Group LG08"/>
</dbReference>
<reference evidence="2" key="1">
    <citation type="journal article" date="2022" name="Mol. Ecol. Resour.">
        <title>The genomes of chicory, endive, great burdock and yacon provide insights into Asteraceae palaeo-polyploidization history and plant inulin production.</title>
        <authorList>
            <person name="Fan W."/>
            <person name="Wang S."/>
            <person name="Wang H."/>
            <person name="Wang A."/>
            <person name="Jiang F."/>
            <person name="Liu H."/>
            <person name="Zhao H."/>
            <person name="Xu D."/>
            <person name="Zhang Y."/>
        </authorList>
    </citation>
    <scope>NUCLEOTIDE SEQUENCE [LARGE SCALE GENOMIC DNA]</scope>
    <source>
        <strain evidence="2">cv. Punajuju</strain>
    </source>
</reference>
<gene>
    <name evidence="1" type="ORF">L2E82_43560</name>
</gene>
<protein>
    <submittedName>
        <fullName evidence="1">Uncharacterized protein</fullName>
    </submittedName>
</protein>
<reference evidence="1 2" key="2">
    <citation type="journal article" date="2022" name="Mol. Ecol. Resour.">
        <title>The genomes of chicory, endive, great burdock and yacon provide insights into Asteraceae paleo-polyploidization history and plant inulin production.</title>
        <authorList>
            <person name="Fan W."/>
            <person name="Wang S."/>
            <person name="Wang H."/>
            <person name="Wang A."/>
            <person name="Jiang F."/>
            <person name="Liu H."/>
            <person name="Zhao H."/>
            <person name="Xu D."/>
            <person name="Zhang Y."/>
        </authorList>
    </citation>
    <scope>NUCLEOTIDE SEQUENCE [LARGE SCALE GENOMIC DNA]</scope>
    <source>
        <strain evidence="2">cv. Punajuju</strain>
        <tissue evidence="1">Leaves</tissue>
    </source>
</reference>
<evidence type="ECO:0000313" key="2">
    <source>
        <dbReference type="Proteomes" id="UP001055811"/>
    </source>
</evidence>
<proteinExistence type="predicted"/>
<sequence>MFYLHRILTATDRRQHHREAHHHRPKLPIVEPDPGHRKLRLSTEGLEAIRRITNPVAAVAVIGLYRSENLFCLINFCHFLVMKDINGVKTSVFYLDTEGFESIGKSNVYDDRYVTSQLSLAVELAEEFYGRVKILADMFSAT</sequence>
<evidence type="ECO:0000313" key="1">
    <source>
        <dbReference type="EMBL" id="KAI3699325.1"/>
    </source>
</evidence>